<dbReference type="SUPFAM" id="SSF52821">
    <property type="entry name" value="Rhodanese/Cell cycle control phosphatase"/>
    <property type="match status" value="1"/>
</dbReference>
<dbReference type="Proteomes" id="UP000553209">
    <property type="component" value="Unassembled WGS sequence"/>
</dbReference>
<keyword evidence="5" id="KW-0560">Oxidoreductase</keyword>
<evidence type="ECO:0000256" key="6">
    <source>
        <dbReference type="ARBA" id="ARBA00023284"/>
    </source>
</evidence>
<dbReference type="SUPFAM" id="SSF51905">
    <property type="entry name" value="FAD/NAD(P)-binding domain"/>
    <property type="match status" value="1"/>
</dbReference>
<dbReference type="SMART" id="SM00450">
    <property type="entry name" value="RHOD"/>
    <property type="match status" value="1"/>
</dbReference>
<dbReference type="InterPro" id="IPR004099">
    <property type="entry name" value="Pyr_nucl-diS_OxRdtase_dimer"/>
</dbReference>
<dbReference type="InterPro" id="IPR016156">
    <property type="entry name" value="FAD/NAD-linked_Rdtase_dimer_sf"/>
</dbReference>
<evidence type="ECO:0000256" key="2">
    <source>
        <dbReference type="ARBA" id="ARBA00009130"/>
    </source>
</evidence>
<dbReference type="InterPro" id="IPR036188">
    <property type="entry name" value="FAD/NAD-bd_sf"/>
</dbReference>
<proteinExistence type="inferred from homology"/>
<dbReference type="InterPro" id="IPR023753">
    <property type="entry name" value="FAD/NAD-binding_dom"/>
</dbReference>
<reference evidence="8 9" key="1">
    <citation type="submission" date="2020-04" db="EMBL/GenBank/DDBJ databases">
        <title>MicrobeNet Type strains.</title>
        <authorList>
            <person name="Nicholson A.C."/>
        </authorList>
    </citation>
    <scope>NUCLEOTIDE SEQUENCE [LARGE SCALE GENOMIC DNA]</scope>
    <source>
        <strain evidence="8 9">ATCC 23612</strain>
    </source>
</reference>
<dbReference type="EMBL" id="JAAXPG010000012">
    <property type="protein sequence ID" value="NKY98915.1"/>
    <property type="molecule type" value="Genomic_DNA"/>
</dbReference>
<dbReference type="InterPro" id="IPR036873">
    <property type="entry name" value="Rhodanese-like_dom_sf"/>
</dbReference>
<dbReference type="PANTHER" id="PTHR43429:SF1">
    <property type="entry name" value="NAD(P)H SULFUR OXIDOREDUCTASE (COA-DEPENDENT)"/>
    <property type="match status" value="1"/>
</dbReference>
<sequence>MKVVIVGGVAGGMSAATRLRRLVPDAEIIVLEKGEHVSFANCGLPYYIGGTIEHRSALLLQTPEHLRDRFALDVRVRHEVLAIDRAARTVDVRDHRAGVDYTQEWDHLVLSTGAAPVLPSVPGAERALTLRDVADADVIAEAAARSRTAVVVGAGFIGLEMAENLHTRGLSVALVELSGQVLPPLDPEMAQPVTDHLRAQGVSVNLGSRIQRIDADTVVLDDGSILPADLVIMAIGVRPDSRLADSAGLTTGPGGGVVVNASLRTSDPRIHAVGDLVLKTDAVSGKAGLIPLAGPANRQGRLAADAIAGRAVHDGGSQGTAVIGVLGLTAAVTGWNEKRLRAAGRPHRIVHIHPLAHADYYPGAARLALKLVIDAQNDQILGAQAVGTEGVDKRIDVLATAMAARMRASDLLRLDLAYAPQYGTAKDPVNLLGYVAENLANGTTANIQWHEVEAARAAGATVVDVCTAAEFAAEAIPGAINLPLDGLPHRLGELPPGRLIVHCQVGQRAHSAVCLLRAHGRDAVNLDGGLLTWRAGSRTRGNR</sequence>
<keyword evidence="4" id="KW-0274">FAD</keyword>
<dbReference type="RefSeq" id="WP_061078833.1">
    <property type="nucleotide sequence ID" value="NZ_JAAXPG010000012.1"/>
</dbReference>
<gene>
    <name evidence="8" type="ORF">HGB44_14775</name>
</gene>
<evidence type="ECO:0000313" key="9">
    <source>
        <dbReference type="Proteomes" id="UP000553209"/>
    </source>
</evidence>
<protein>
    <submittedName>
        <fullName evidence="8">FAD-dependent oxidoreductase</fullName>
    </submittedName>
</protein>
<accession>A0A7X6MDG2</accession>
<comment type="cofactor">
    <cofactor evidence="1">
        <name>FAD</name>
        <dbReference type="ChEBI" id="CHEBI:57692"/>
    </cofactor>
</comment>
<dbReference type="Gene3D" id="3.50.50.60">
    <property type="entry name" value="FAD/NAD(P)-binding domain"/>
    <property type="match status" value="2"/>
</dbReference>
<comment type="similarity">
    <text evidence="2">Belongs to the class-III pyridine nucleotide-disulfide oxidoreductase family.</text>
</comment>
<dbReference type="Pfam" id="PF00581">
    <property type="entry name" value="Rhodanese"/>
    <property type="match status" value="1"/>
</dbReference>
<evidence type="ECO:0000256" key="3">
    <source>
        <dbReference type="ARBA" id="ARBA00022630"/>
    </source>
</evidence>
<dbReference type="SUPFAM" id="SSF55424">
    <property type="entry name" value="FAD/NAD-linked reductases, dimerisation (C-terminal) domain"/>
    <property type="match status" value="1"/>
</dbReference>
<dbReference type="PRINTS" id="PR00368">
    <property type="entry name" value="FADPNR"/>
</dbReference>
<dbReference type="AlphaFoldDB" id="A0A7X6MDG2"/>
<comment type="caution">
    <text evidence="8">The sequence shown here is derived from an EMBL/GenBank/DDBJ whole genome shotgun (WGS) entry which is preliminary data.</text>
</comment>
<organism evidence="8 9">
    <name type="scientific">Nocardiopsis alborubida</name>
    <dbReference type="NCBI Taxonomy" id="146802"/>
    <lineage>
        <taxon>Bacteria</taxon>
        <taxon>Bacillati</taxon>
        <taxon>Actinomycetota</taxon>
        <taxon>Actinomycetes</taxon>
        <taxon>Streptosporangiales</taxon>
        <taxon>Nocardiopsidaceae</taxon>
        <taxon>Nocardiopsis</taxon>
    </lineage>
</organism>
<evidence type="ECO:0000256" key="4">
    <source>
        <dbReference type="ARBA" id="ARBA00022827"/>
    </source>
</evidence>
<dbReference type="InterPro" id="IPR050260">
    <property type="entry name" value="FAD-bd_OxRdtase"/>
</dbReference>
<evidence type="ECO:0000313" key="8">
    <source>
        <dbReference type="EMBL" id="NKY98915.1"/>
    </source>
</evidence>
<keyword evidence="9" id="KW-1185">Reference proteome</keyword>
<evidence type="ECO:0000256" key="5">
    <source>
        <dbReference type="ARBA" id="ARBA00023002"/>
    </source>
</evidence>
<dbReference type="GO" id="GO:0016491">
    <property type="term" value="F:oxidoreductase activity"/>
    <property type="evidence" value="ECO:0007669"/>
    <property type="project" value="UniProtKB-KW"/>
</dbReference>
<evidence type="ECO:0000259" key="7">
    <source>
        <dbReference type="PROSITE" id="PS50206"/>
    </source>
</evidence>
<dbReference type="Gene3D" id="3.40.250.10">
    <property type="entry name" value="Rhodanese-like domain"/>
    <property type="match status" value="1"/>
</dbReference>
<dbReference type="PRINTS" id="PR00411">
    <property type="entry name" value="PNDRDTASEI"/>
</dbReference>
<keyword evidence="6" id="KW-0676">Redox-active center</keyword>
<dbReference type="InterPro" id="IPR001763">
    <property type="entry name" value="Rhodanese-like_dom"/>
</dbReference>
<dbReference type="Pfam" id="PF02852">
    <property type="entry name" value="Pyr_redox_dim"/>
    <property type="match status" value="1"/>
</dbReference>
<keyword evidence="3" id="KW-0285">Flavoprotein</keyword>
<dbReference type="PANTHER" id="PTHR43429">
    <property type="entry name" value="PYRIDINE NUCLEOTIDE-DISULFIDE OXIDOREDUCTASE DOMAIN-CONTAINING"/>
    <property type="match status" value="1"/>
</dbReference>
<evidence type="ECO:0000256" key="1">
    <source>
        <dbReference type="ARBA" id="ARBA00001974"/>
    </source>
</evidence>
<dbReference type="PROSITE" id="PS50206">
    <property type="entry name" value="RHODANESE_3"/>
    <property type="match status" value="1"/>
</dbReference>
<name>A0A7X6MDG2_9ACTN</name>
<dbReference type="Pfam" id="PF07992">
    <property type="entry name" value="Pyr_redox_2"/>
    <property type="match status" value="1"/>
</dbReference>
<feature type="domain" description="Rhodanese" evidence="7">
    <location>
        <begin position="456"/>
        <end position="542"/>
    </location>
</feature>